<feature type="non-terminal residue" evidence="1">
    <location>
        <position position="62"/>
    </location>
</feature>
<dbReference type="EMBL" id="JAHRHJ020000006">
    <property type="protein sequence ID" value="KAH9310658.1"/>
    <property type="molecule type" value="Genomic_DNA"/>
</dbReference>
<protein>
    <submittedName>
        <fullName evidence="1">Uncharacterized protein</fullName>
    </submittedName>
</protein>
<evidence type="ECO:0000313" key="2">
    <source>
        <dbReference type="Proteomes" id="UP000824469"/>
    </source>
</evidence>
<feature type="non-terminal residue" evidence="1">
    <location>
        <position position="1"/>
    </location>
</feature>
<sequence>AISNTYKERLEKWFRRLHRAFEGEWHIPHKLPKVLDGEFEFAVYQHFSLRNFHMKSSEKTPW</sequence>
<evidence type="ECO:0000313" key="1">
    <source>
        <dbReference type="EMBL" id="KAH9310658.1"/>
    </source>
</evidence>
<reference evidence="1 2" key="1">
    <citation type="journal article" date="2021" name="Nat. Plants">
        <title>The Taxus genome provides insights into paclitaxel biosynthesis.</title>
        <authorList>
            <person name="Xiong X."/>
            <person name="Gou J."/>
            <person name="Liao Q."/>
            <person name="Li Y."/>
            <person name="Zhou Q."/>
            <person name="Bi G."/>
            <person name="Li C."/>
            <person name="Du R."/>
            <person name="Wang X."/>
            <person name="Sun T."/>
            <person name="Guo L."/>
            <person name="Liang H."/>
            <person name="Lu P."/>
            <person name="Wu Y."/>
            <person name="Zhang Z."/>
            <person name="Ro D.K."/>
            <person name="Shang Y."/>
            <person name="Huang S."/>
            <person name="Yan J."/>
        </authorList>
    </citation>
    <scope>NUCLEOTIDE SEQUENCE [LARGE SCALE GENOMIC DNA]</scope>
    <source>
        <strain evidence="1">Ta-2019</strain>
    </source>
</reference>
<dbReference type="AlphaFoldDB" id="A0AA38FV78"/>
<organism evidence="1 2">
    <name type="scientific">Taxus chinensis</name>
    <name type="common">Chinese yew</name>
    <name type="synonym">Taxus wallichiana var. chinensis</name>
    <dbReference type="NCBI Taxonomy" id="29808"/>
    <lineage>
        <taxon>Eukaryota</taxon>
        <taxon>Viridiplantae</taxon>
        <taxon>Streptophyta</taxon>
        <taxon>Embryophyta</taxon>
        <taxon>Tracheophyta</taxon>
        <taxon>Spermatophyta</taxon>
        <taxon>Pinopsida</taxon>
        <taxon>Pinidae</taxon>
        <taxon>Conifers II</taxon>
        <taxon>Cupressales</taxon>
        <taxon>Taxaceae</taxon>
        <taxon>Taxus</taxon>
    </lineage>
</organism>
<keyword evidence="2" id="KW-1185">Reference proteome</keyword>
<comment type="caution">
    <text evidence="1">The sequence shown here is derived from an EMBL/GenBank/DDBJ whole genome shotgun (WGS) entry which is preliminary data.</text>
</comment>
<proteinExistence type="predicted"/>
<name>A0AA38FV78_TAXCH</name>
<accession>A0AA38FV78</accession>
<gene>
    <name evidence="1" type="ORF">KI387_025693</name>
</gene>
<dbReference type="Proteomes" id="UP000824469">
    <property type="component" value="Unassembled WGS sequence"/>
</dbReference>